<evidence type="ECO:0000256" key="7">
    <source>
        <dbReference type="RuleBase" id="RU003435"/>
    </source>
</evidence>
<dbReference type="InterPro" id="IPR024079">
    <property type="entry name" value="MetalloPept_cat_dom_sf"/>
</dbReference>
<keyword evidence="5 7" id="KW-0862">Zinc</keyword>
<evidence type="ECO:0000256" key="5">
    <source>
        <dbReference type="ARBA" id="ARBA00022833"/>
    </source>
</evidence>
<evidence type="ECO:0000256" key="6">
    <source>
        <dbReference type="ARBA" id="ARBA00023049"/>
    </source>
</evidence>
<dbReference type="Pfam" id="PF01432">
    <property type="entry name" value="Peptidase_M3"/>
    <property type="match status" value="1"/>
</dbReference>
<dbReference type="Gene3D" id="1.10.1370.10">
    <property type="entry name" value="Neurolysin, domain 3"/>
    <property type="match status" value="1"/>
</dbReference>
<dbReference type="AlphaFoldDB" id="A0A285S830"/>
<keyword evidence="10" id="KW-1185">Reference proteome</keyword>
<dbReference type="InterPro" id="IPR045090">
    <property type="entry name" value="Pept_M3A_M3B"/>
</dbReference>
<dbReference type="GO" id="GO:0004180">
    <property type="term" value="F:carboxypeptidase activity"/>
    <property type="evidence" value="ECO:0007669"/>
    <property type="project" value="TreeGrafter"/>
</dbReference>
<evidence type="ECO:0000259" key="8">
    <source>
        <dbReference type="Pfam" id="PF01432"/>
    </source>
</evidence>
<feature type="domain" description="Peptidase M3A/M3B catalytic" evidence="8">
    <location>
        <begin position="236"/>
        <end position="683"/>
    </location>
</feature>
<dbReference type="InterPro" id="IPR024077">
    <property type="entry name" value="Neurolysin/TOP_dom2"/>
</dbReference>
<keyword evidence="3 7" id="KW-0479">Metal-binding</keyword>
<dbReference type="RefSeq" id="WP_097174642.1">
    <property type="nucleotide sequence ID" value="NZ_OBML01000004.1"/>
</dbReference>
<dbReference type="EMBL" id="OBML01000004">
    <property type="protein sequence ID" value="SOC03734.1"/>
    <property type="molecule type" value="Genomic_DNA"/>
</dbReference>
<evidence type="ECO:0000256" key="2">
    <source>
        <dbReference type="ARBA" id="ARBA00022670"/>
    </source>
</evidence>
<proteinExistence type="inferred from homology"/>
<sequence length="685" mass="76634">MTDAPVADRNPLLAEWTAPFGLPPFGEIEPWHYEAAFETALKLARQAVDEIADNSQAPSFANTIEAMELSGRELTRVASVFFNLAGSHTSEELQRIERDIAPKLARHSSQTLLNQALFARVAALWETRDSLGLDEEQARVLERYHRMFTRAGAGLDDAGRSRMAEITQRLAVLGTQFSQNVLADEAGYQLLLESEEDLAGLPGFLRQAAAEAASERGHPGKHVITLSRSLIEPFLQFSTRRDLRETAFKAWISRGETGGDTDNRLIIAEILKLRDERARLLGFESFAAYKLDDTMAGTPEAVRELLETVWSPAVAQARSEAEALQKLAAEGGDNIAISPWDWRFYAEKLRQRDHALDEAELKPYFQLEKMIEAAFHTAGRLFGLTFREIEGLKLYHPHVRAFEVQDADGGHVGLFLGDYFNRSTKRSGAWMSAYRRQEKLAGNIRPIIVNVMNFAKAPKGQPTLLTFDDARTLFHEFGHALHGLLSDVTYPMISGTSVARDFVELPSQLYEHWLSEPEVLSRFAVHVETGEPMPAELMERVLAARNFNQGFSTVEYLSSALFDLDVHTRRADGEADIAALEHETLSRIGMPAEITMRHRPTHFAHVFSGDGYSSGYYSYMWSEVMDADAFTAFEETGDIFNAELARRLREAIYSAGGRQDPKDAYVAFRGALPDAGPLLKKRGFV</sequence>
<dbReference type="GO" id="GO:0004222">
    <property type="term" value="F:metalloendopeptidase activity"/>
    <property type="evidence" value="ECO:0007669"/>
    <property type="project" value="InterPro"/>
</dbReference>
<dbReference type="Gene3D" id="3.40.390.10">
    <property type="entry name" value="Collagenase (Catalytic Domain)"/>
    <property type="match status" value="1"/>
</dbReference>
<evidence type="ECO:0000256" key="1">
    <source>
        <dbReference type="ARBA" id="ARBA00006040"/>
    </source>
</evidence>
<dbReference type="STRING" id="538381.GCA_001696535_00156"/>
<dbReference type="PANTHER" id="PTHR43660:SF1">
    <property type="entry name" value="DIPEPTIDYL CARBOXYPEPTIDASE"/>
    <property type="match status" value="1"/>
</dbReference>
<dbReference type="FunFam" id="3.40.390.10:FF:000009">
    <property type="entry name" value="Oligopeptidase A"/>
    <property type="match status" value="1"/>
</dbReference>
<name>A0A285S830_9HYPH</name>
<keyword evidence="2 7" id="KW-0645">Protease</keyword>
<comment type="cofactor">
    <cofactor evidence="7">
        <name>Zn(2+)</name>
        <dbReference type="ChEBI" id="CHEBI:29105"/>
    </cofactor>
    <text evidence="7">Binds 1 zinc ion.</text>
</comment>
<evidence type="ECO:0000256" key="4">
    <source>
        <dbReference type="ARBA" id="ARBA00022801"/>
    </source>
</evidence>
<keyword evidence="4 7" id="KW-0378">Hydrolase</keyword>
<dbReference type="Proteomes" id="UP000219331">
    <property type="component" value="Unassembled WGS sequence"/>
</dbReference>
<protein>
    <submittedName>
        <fullName evidence="9">Peptidyl-dipeptidase Dcp</fullName>
    </submittedName>
</protein>
<dbReference type="Gene3D" id="1.10.1370.40">
    <property type="match status" value="1"/>
</dbReference>
<evidence type="ECO:0000256" key="3">
    <source>
        <dbReference type="ARBA" id="ARBA00022723"/>
    </source>
</evidence>
<evidence type="ECO:0000313" key="9">
    <source>
        <dbReference type="EMBL" id="SOC03734.1"/>
    </source>
</evidence>
<dbReference type="OrthoDB" id="9773538at2"/>
<organism evidence="9 10">
    <name type="scientific">Stappia indica</name>
    <dbReference type="NCBI Taxonomy" id="538381"/>
    <lineage>
        <taxon>Bacteria</taxon>
        <taxon>Pseudomonadati</taxon>
        <taxon>Pseudomonadota</taxon>
        <taxon>Alphaproteobacteria</taxon>
        <taxon>Hyphomicrobiales</taxon>
        <taxon>Stappiaceae</taxon>
        <taxon>Stappia</taxon>
    </lineage>
</organism>
<dbReference type="SUPFAM" id="SSF55486">
    <property type="entry name" value="Metalloproteases ('zincins'), catalytic domain"/>
    <property type="match status" value="1"/>
</dbReference>
<reference evidence="9 10" key="1">
    <citation type="submission" date="2017-08" db="EMBL/GenBank/DDBJ databases">
        <authorList>
            <person name="de Groot N.N."/>
        </authorList>
    </citation>
    <scope>NUCLEOTIDE SEQUENCE [LARGE SCALE GENOMIC DNA]</scope>
    <source>
        <strain evidence="9 10">USBA 352</strain>
    </source>
</reference>
<dbReference type="CDD" id="cd06456">
    <property type="entry name" value="M3A_DCP"/>
    <property type="match status" value="1"/>
</dbReference>
<comment type="similarity">
    <text evidence="1 7">Belongs to the peptidase M3 family.</text>
</comment>
<evidence type="ECO:0000313" key="10">
    <source>
        <dbReference type="Proteomes" id="UP000219331"/>
    </source>
</evidence>
<dbReference type="PANTHER" id="PTHR43660">
    <property type="entry name" value="DIPEPTIDYL CARBOXYPEPTIDASE"/>
    <property type="match status" value="1"/>
</dbReference>
<dbReference type="InterPro" id="IPR001567">
    <property type="entry name" value="Pept_M3A_M3B_dom"/>
</dbReference>
<dbReference type="GO" id="GO:0046872">
    <property type="term" value="F:metal ion binding"/>
    <property type="evidence" value="ECO:0007669"/>
    <property type="project" value="UniProtKB-UniRule"/>
</dbReference>
<gene>
    <name evidence="9" type="ORF">SAMN05421512_104237</name>
</gene>
<dbReference type="InterPro" id="IPR034005">
    <property type="entry name" value="M3A_DCP"/>
</dbReference>
<dbReference type="GO" id="GO:0006508">
    <property type="term" value="P:proteolysis"/>
    <property type="evidence" value="ECO:0007669"/>
    <property type="project" value="UniProtKB-KW"/>
</dbReference>
<dbReference type="GO" id="GO:0005829">
    <property type="term" value="C:cytosol"/>
    <property type="evidence" value="ECO:0007669"/>
    <property type="project" value="TreeGrafter"/>
</dbReference>
<keyword evidence="6 7" id="KW-0482">Metalloprotease</keyword>
<accession>A0A285S830</accession>